<dbReference type="RefSeq" id="WP_096053452.1">
    <property type="nucleotide sequence ID" value="NZ_CP023315.3"/>
</dbReference>
<evidence type="ECO:0000313" key="1">
    <source>
        <dbReference type="EMBL" id="ATC34102.1"/>
    </source>
</evidence>
<dbReference type="AlphaFoldDB" id="A0A290MW35"/>
<dbReference type="InterPro" id="IPR011231">
    <property type="entry name" value="Phage_VT1-Sakai_H0018"/>
</dbReference>
<proteinExistence type="predicted"/>
<name>A0A290MW35_CAUVI</name>
<sequence>MKNYVMHGDAIDVTTPAGGLTSGVGALIGVMFGVAKLTTVAGDPNVLVTTGVLDMAKEGAGSGQAWAVGDLVYWDNTNKRLTKTSSGNTKVGYAVDVAVTTANVGRVRLVPII</sequence>
<dbReference type="EMBL" id="CP023315">
    <property type="protein sequence ID" value="ATC34102.1"/>
    <property type="molecule type" value="Genomic_DNA"/>
</dbReference>
<gene>
    <name evidence="1" type="ORF">CA606_18180</name>
</gene>
<dbReference type="Proteomes" id="UP000217311">
    <property type="component" value="Chromosome"/>
</dbReference>
<organism evidence="1 2">
    <name type="scientific">Caulobacter vibrioides</name>
    <name type="common">Caulobacter crescentus</name>
    <dbReference type="NCBI Taxonomy" id="155892"/>
    <lineage>
        <taxon>Bacteria</taxon>
        <taxon>Pseudomonadati</taxon>
        <taxon>Pseudomonadota</taxon>
        <taxon>Alphaproteobacteria</taxon>
        <taxon>Caulobacterales</taxon>
        <taxon>Caulobacteraceae</taxon>
        <taxon>Caulobacter</taxon>
    </lineage>
</organism>
<reference evidence="2" key="1">
    <citation type="submission" date="2017-09" db="EMBL/GenBank/DDBJ databases">
        <title>Genome evolution observed in wild isolates of Caulobacter crescentus.</title>
        <authorList>
            <person name="Ely B."/>
            <person name="Wilson K."/>
            <person name="Scott D."/>
        </authorList>
    </citation>
    <scope>NUCLEOTIDE SEQUENCE [LARGE SCALE GENOMIC DNA]</scope>
    <source>
        <strain evidence="2">CB13b1a</strain>
    </source>
</reference>
<evidence type="ECO:0000313" key="2">
    <source>
        <dbReference type="Proteomes" id="UP000217311"/>
    </source>
</evidence>
<protein>
    <submittedName>
        <fullName evidence="1">DUF2190 domain-containing protein</fullName>
    </submittedName>
</protein>
<accession>A0A290MW35</accession>
<dbReference type="Pfam" id="PF09956">
    <property type="entry name" value="Phage_cement_2"/>
    <property type="match status" value="1"/>
</dbReference>